<evidence type="ECO:0000256" key="1">
    <source>
        <dbReference type="ARBA" id="ARBA00004123"/>
    </source>
</evidence>
<dbReference type="InterPro" id="IPR048660">
    <property type="entry name" value="IntS9-like_C"/>
</dbReference>
<dbReference type="SUPFAM" id="SSF53300">
    <property type="entry name" value="vWA-like"/>
    <property type="match status" value="1"/>
</dbReference>
<dbReference type="InterPro" id="IPR036465">
    <property type="entry name" value="vWFA_dom_sf"/>
</dbReference>
<evidence type="ECO:0000256" key="4">
    <source>
        <dbReference type="ARBA" id="ARBA00022490"/>
    </source>
</evidence>
<dbReference type="HOGENOM" id="CLU_238489_0_0_1"/>
<dbReference type="Gene3D" id="3.40.50.10890">
    <property type="match status" value="1"/>
</dbReference>
<dbReference type="InterPro" id="IPR001279">
    <property type="entry name" value="Metallo-B-lactamas"/>
</dbReference>
<evidence type="ECO:0000256" key="3">
    <source>
        <dbReference type="ARBA" id="ARBA00006861"/>
    </source>
</evidence>
<dbReference type="GO" id="GO:0005737">
    <property type="term" value="C:cytoplasm"/>
    <property type="evidence" value="ECO:0007669"/>
    <property type="project" value="UniProtKB-SubCell"/>
</dbReference>
<dbReference type="Pfam" id="PF00092">
    <property type="entry name" value="VWA"/>
    <property type="match status" value="1"/>
</dbReference>
<dbReference type="InterPro" id="IPR027074">
    <property type="entry name" value="Integrator_9su"/>
</dbReference>
<dbReference type="SMART" id="SM00327">
    <property type="entry name" value="VWA"/>
    <property type="match status" value="1"/>
</dbReference>
<dbReference type="PANTHER" id="PTHR46094">
    <property type="entry name" value="INTEGRATOR COMPLEX SUBUNIT 9"/>
    <property type="match status" value="1"/>
</dbReference>
<accession>K1PRM0</accession>
<dbReference type="InParanoid" id="K1PRM0"/>
<dbReference type="InterPro" id="IPR022712">
    <property type="entry name" value="Beta_Casp"/>
</dbReference>
<dbReference type="SUPFAM" id="SSF56281">
    <property type="entry name" value="Metallo-hydrolase/oxidoreductase"/>
    <property type="match status" value="1"/>
</dbReference>
<comment type="subcellular location">
    <subcellularLocation>
        <location evidence="2">Cytoplasm</location>
    </subcellularLocation>
    <subcellularLocation>
        <location evidence="1">Nucleus</location>
    </subcellularLocation>
</comment>
<evidence type="ECO:0000313" key="7">
    <source>
        <dbReference type="EMBL" id="EKC19045.1"/>
    </source>
</evidence>
<dbReference type="Pfam" id="PF10996">
    <property type="entry name" value="Beta-Casp"/>
    <property type="match status" value="1"/>
</dbReference>
<organism evidence="7">
    <name type="scientific">Magallana gigas</name>
    <name type="common">Pacific oyster</name>
    <name type="synonym">Crassostrea gigas</name>
    <dbReference type="NCBI Taxonomy" id="29159"/>
    <lineage>
        <taxon>Eukaryota</taxon>
        <taxon>Metazoa</taxon>
        <taxon>Spiralia</taxon>
        <taxon>Lophotrochozoa</taxon>
        <taxon>Mollusca</taxon>
        <taxon>Bivalvia</taxon>
        <taxon>Autobranchia</taxon>
        <taxon>Pteriomorphia</taxon>
        <taxon>Ostreida</taxon>
        <taxon>Ostreoidea</taxon>
        <taxon>Ostreidae</taxon>
        <taxon>Magallana</taxon>
    </lineage>
</organism>
<dbReference type="GO" id="GO:0032039">
    <property type="term" value="C:integrator complex"/>
    <property type="evidence" value="ECO:0007669"/>
    <property type="project" value="InterPro"/>
</dbReference>
<dbReference type="Pfam" id="PF21382">
    <property type="entry name" value="IntS9_C"/>
    <property type="match status" value="1"/>
</dbReference>
<gene>
    <name evidence="7" type="ORF">CGI_10009840</name>
</gene>
<reference evidence="7" key="1">
    <citation type="journal article" date="2012" name="Nature">
        <title>The oyster genome reveals stress adaptation and complexity of shell formation.</title>
        <authorList>
            <person name="Zhang G."/>
            <person name="Fang X."/>
            <person name="Guo X."/>
            <person name="Li L."/>
            <person name="Luo R."/>
            <person name="Xu F."/>
            <person name="Yang P."/>
            <person name="Zhang L."/>
            <person name="Wang X."/>
            <person name="Qi H."/>
            <person name="Xiong Z."/>
            <person name="Que H."/>
            <person name="Xie Y."/>
            <person name="Holland P.W."/>
            <person name="Paps J."/>
            <person name="Zhu Y."/>
            <person name="Wu F."/>
            <person name="Chen Y."/>
            <person name="Wang J."/>
            <person name="Peng C."/>
            <person name="Meng J."/>
            <person name="Yang L."/>
            <person name="Liu J."/>
            <person name="Wen B."/>
            <person name="Zhang N."/>
            <person name="Huang Z."/>
            <person name="Zhu Q."/>
            <person name="Feng Y."/>
            <person name="Mount A."/>
            <person name="Hedgecock D."/>
            <person name="Xu Z."/>
            <person name="Liu Y."/>
            <person name="Domazet-Loso T."/>
            <person name="Du Y."/>
            <person name="Sun X."/>
            <person name="Zhang S."/>
            <person name="Liu B."/>
            <person name="Cheng P."/>
            <person name="Jiang X."/>
            <person name="Li J."/>
            <person name="Fan D."/>
            <person name="Wang W."/>
            <person name="Fu W."/>
            <person name="Wang T."/>
            <person name="Wang B."/>
            <person name="Zhang J."/>
            <person name="Peng Z."/>
            <person name="Li Y."/>
            <person name="Li N."/>
            <person name="Wang J."/>
            <person name="Chen M."/>
            <person name="He Y."/>
            <person name="Tan F."/>
            <person name="Song X."/>
            <person name="Zheng Q."/>
            <person name="Huang R."/>
            <person name="Yang H."/>
            <person name="Du X."/>
            <person name="Chen L."/>
            <person name="Yang M."/>
            <person name="Gaffney P.M."/>
            <person name="Wang S."/>
            <person name="Luo L."/>
            <person name="She Z."/>
            <person name="Ming Y."/>
            <person name="Huang W."/>
            <person name="Zhang S."/>
            <person name="Huang B."/>
            <person name="Zhang Y."/>
            <person name="Qu T."/>
            <person name="Ni P."/>
            <person name="Miao G."/>
            <person name="Wang J."/>
            <person name="Wang Q."/>
            <person name="Steinberg C.E."/>
            <person name="Wang H."/>
            <person name="Li N."/>
            <person name="Qian L."/>
            <person name="Zhang G."/>
            <person name="Li Y."/>
            <person name="Yang H."/>
            <person name="Liu X."/>
            <person name="Wang J."/>
            <person name="Yin Y."/>
            <person name="Wang J."/>
        </authorList>
    </citation>
    <scope>NUCLEOTIDE SEQUENCE [LARGE SCALE GENOMIC DNA]</scope>
    <source>
        <strain evidence="7">05x7-T-G4-1.051#20</strain>
    </source>
</reference>
<dbReference type="InterPro" id="IPR002035">
    <property type="entry name" value="VWF_A"/>
</dbReference>
<proteinExistence type="inferred from homology"/>
<feature type="compositionally biased region" description="Polar residues" evidence="6">
    <location>
        <begin position="646"/>
        <end position="661"/>
    </location>
</feature>
<dbReference type="PANTHER" id="PTHR46094:SF1">
    <property type="entry name" value="INTEGRATOR COMPLEX SUBUNIT 9"/>
    <property type="match status" value="1"/>
</dbReference>
<evidence type="ECO:0000256" key="6">
    <source>
        <dbReference type="SAM" id="MobiDB-lite"/>
    </source>
</evidence>
<dbReference type="GO" id="GO:0034472">
    <property type="term" value="P:snRNA 3'-end processing"/>
    <property type="evidence" value="ECO:0007669"/>
    <property type="project" value="TreeGrafter"/>
</dbReference>
<protein>
    <submittedName>
        <fullName evidence="7">Integrator complex subunit 9</fullName>
    </submittedName>
</protein>
<dbReference type="SMART" id="SM01027">
    <property type="entry name" value="Beta-Casp"/>
    <property type="match status" value="1"/>
</dbReference>
<dbReference type="Pfam" id="PF16661">
    <property type="entry name" value="Lactamase_B_6"/>
    <property type="match status" value="1"/>
</dbReference>
<feature type="region of interest" description="Disordered" evidence="6">
    <location>
        <begin position="644"/>
        <end position="663"/>
    </location>
</feature>
<dbReference type="CDD" id="cd00198">
    <property type="entry name" value="vWFA"/>
    <property type="match status" value="1"/>
</dbReference>
<evidence type="ECO:0000256" key="5">
    <source>
        <dbReference type="ARBA" id="ARBA00023242"/>
    </source>
</evidence>
<comment type="similarity">
    <text evidence="3">Belongs to the metallo-beta-lactamase superfamily. RNA-metabolizing metallo-beta-lactamase-like family. INTS9 subfamily.</text>
</comment>
<keyword evidence="5" id="KW-0539">Nucleus</keyword>
<evidence type="ECO:0000256" key="2">
    <source>
        <dbReference type="ARBA" id="ARBA00004496"/>
    </source>
</evidence>
<dbReference type="PROSITE" id="PS50234">
    <property type="entry name" value="VWFA"/>
    <property type="match status" value="1"/>
</dbReference>
<dbReference type="Gene3D" id="3.40.50.410">
    <property type="entry name" value="von Willebrand factor, type A domain"/>
    <property type="match status" value="1"/>
</dbReference>
<keyword evidence="4" id="KW-0963">Cytoplasm</keyword>
<dbReference type="InterPro" id="IPR036866">
    <property type="entry name" value="RibonucZ/Hydroxyglut_hydro"/>
</dbReference>
<dbReference type="Gene3D" id="3.60.15.10">
    <property type="entry name" value="Ribonuclease Z/Hydroxyacylglutathione hydrolase-like"/>
    <property type="match status" value="1"/>
</dbReference>
<name>K1PRM0_MAGGI</name>
<sequence>MHQDKILNRFCYLQSCLSGNPSKPCFILHFKGVTLMLDCGLDISQVLKFLPLSVVPKSDNYDKKWNHSDKEKDKILGDELKEVAGSVFVDGSLEFCAPEFGMTTLSEVDAILLSNHNTMLALPYVTEYSGFKGTVYCTEPTQQIGRQYMEELVTYVERNPRNKKCSKWKSDAILSSLPTFLREAIRPTAWRECYTKHDIQACLSRVQTVGYNEKRNIYGALIITACSSGYSIGSCNWTIKSPYQKICYISGTSTLTTHPKPMDTEPLRQSDLIIVSSMTKTPGYNPDQMIGEFCMNTVVTIKNGGNVLVPCYPSGMIFDLFECLSSHLDSCGLTTVPLYFLSPVSDSSLAYSNIYAEWLSGSKQSRVYLPEPPFPHAELVSIGRLRQYLNIHDGLQNDFKSPCIVFAGHPSLRMGDVVHFIELWGKSTSNTILFTEPDFPYLEALAPFQPLQMKVCYCPIDTGLSFSQANKLMRDLKPGHLVVAESYVQPPSNLSHKTDMVVDYDPPPLTYKRGEILTLPIKRQFETVEITPNLAKNVSPVEVKPGCMVSMVTAALNIKDNKYTLELLPDGHLSGKKRRADGSLIREKSYIWGSLNIQSFVDALTRQGITDIKVEDTEDGSIIDLCSIKMEKLEASVVIEHIGSDKSGNQTDSQDEGLSQKSECRRSTQEKLVKINVPLPNLNHQQIDTGATHLLILADTSGSMSGNPITQVKSALKDILDGALDQPSMVTNLILFNNEACTVNLDRTNYLSQVEKIKSGGGTNFSAAFEHVGNEMRKVRKKTDKKIEKTVIVFLTDGVDARLYGTKTVEQKWFQSLMASLENSAGRSSITIHAVGFSKEHHYEFLKKLTEQGTGEGMFRYCEPGDGPTVLRDKLQELFDFVLSNATSSMNMMVSIPGTNQILEGGTAKNSAIYTGEITKDEESGKSELGVDLWMLISDPDSTNLSVALEMTIMNKQGKPEKTFVPCEVTTTQRQIVRAEEKVVWNLKVLQRNSDVLLADIGKAICEKNVKENLSSRVDRLQDRLSQVPLFRKEFDKELREILKGHLDDIKKKIDQMRNVLAEFARGNTQSVQMLARAHDMRYQAKFSKSRRQRILDKRVAKNMPHLQSAQAQLDQIQLDREEIQRMSRSSTDFFVCTLSLNNIKDILLDSDKDDAIGFGLAVRRQEHVLDAPTLVELHSISGTLVSRCAMLDALEYKINCEGQLRAHGGFDFSQPLGVTTIGQSREPINAWLPLYCTKQHWERVKVLLKPSLGYFCTLDPLGYDFQQMDVMFMILGSMVGELSDTKSNDQQLKMIFCFLRTCQACVQEFSLENKLTEAVRLFLTSPEDRFKHKLPNLYTMIGYVLSLPANTITQILECLRRAASRNLREINSNISHGLIDLILHGKKEKDLLEKSPALTELLKLMLTESNNKDLPLTKVFDPREGLTIDDSRTKKYDEKLDQALEVWAQAELDIIRNKNQASKVNAARKAVEKWQHEGREGVVVDPTAETESGVDDPCSLTQSKLQHLAMMLQIFSNQAKPTVQSFLGCMAFIEMWLGQSLDTNEMDKNDGLPPEKWIMMAKEAVKRVYSCANDQLKRFLNADKDNEEDTLVVQGSVNDEVSLASNSEENQTAVDYKEELRKLDSHLIKMREEAIKDVMESVQNMRANYCMLHTPSMWSFIGYLMCTYKERGQGFSDLVSTIVDDNCQETYPLLSDKVRVMFLGKYNDHAVLAKGNVWIPDAKLSKKFATALGEEVWNDIEISVRSCVQLHVYRESDIPNRHGHCNSNPYIPNELRKKLGMPLL</sequence>
<dbReference type="EMBL" id="JH816110">
    <property type="protein sequence ID" value="EKC19045.1"/>
    <property type="molecule type" value="Genomic_DNA"/>
</dbReference>